<name>A0A068VT65_PROFF</name>
<dbReference type="InterPro" id="IPR043472">
    <property type="entry name" value="Macro_dom-like"/>
</dbReference>
<protein>
    <recommendedName>
        <fullName evidence="1">Macro domain-containing protein</fullName>
    </recommendedName>
</protein>
<evidence type="ECO:0000313" key="2">
    <source>
        <dbReference type="EMBL" id="CEP27786.1"/>
    </source>
</evidence>
<evidence type="ECO:0000259" key="1">
    <source>
        <dbReference type="PROSITE" id="PS51154"/>
    </source>
</evidence>
<gene>
    <name evidence="2" type="ORF">PFCIRM138_05975</name>
</gene>
<dbReference type="Pfam" id="PF01661">
    <property type="entry name" value="Macro"/>
    <property type="match status" value="1"/>
</dbReference>
<dbReference type="GeneID" id="61221556"/>
<feature type="domain" description="Macro" evidence="1">
    <location>
        <begin position="1"/>
        <end position="169"/>
    </location>
</feature>
<dbReference type="CDD" id="cd02908">
    <property type="entry name" value="Macro_OAADPr_deacetylase"/>
    <property type="match status" value="1"/>
</dbReference>
<dbReference type="AlphaFoldDB" id="A0A068VT65"/>
<proteinExistence type="predicted"/>
<dbReference type="Gene3D" id="3.40.220.10">
    <property type="entry name" value="Leucine Aminopeptidase, subunit E, domain 1"/>
    <property type="match status" value="1"/>
</dbReference>
<organism evidence="2">
    <name type="scientific">Propionibacterium freudenreichii subsp. freudenreichii</name>
    <dbReference type="NCBI Taxonomy" id="66712"/>
    <lineage>
        <taxon>Bacteria</taxon>
        <taxon>Bacillati</taxon>
        <taxon>Actinomycetota</taxon>
        <taxon>Actinomycetes</taxon>
        <taxon>Propionibacteriales</taxon>
        <taxon>Propionibacteriaceae</taxon>
        <taxon>Propionibacterium</taxon>
    </lineage>
</organism>
<dbReference type="SUPFAM" id="SSF52949">
    <property type="entry name" value="Macro domain-like"/>
    <property type="match status" value="1"/>
</dbReference>
<reference evidence="2" key="1">
    <citation type="submission" date="2014-08" db="EMBL/GenBank/DDBJ databases">
        <authorList>
            <person name="Falentin Helene"/>
        </authorList>
    </citation>
    <scope>NUCLEOTIDE SEQUENCE</scope>
</reference>
<dbReference type="PATRIC" id="fig|66712.6.peg.1790"/>
<dbReference type="KEGG" id="pfre:RM25_1763"/>
<dbReference type="PANTHER" id="PTHR11106:SF27">
    <property type="entry name" value="MACRO DOMAIN-CONTAINING PROTEIN"/>
    <property type="match status" value="1"/>
</dbReference>
<dbReference type="PROSITE" id="PS51154">
    <property type="entry name" value="MACRO"/>
    <property type="match status" value="1"/>
</dbReference>
<dbReference type="NCBIfam" id="NF001664">
    <property type="entry name" value="PRK00431.1-6"/>
    <property type="match status" value="1"/>
</dbReference>
<accession>A0A068VT65</accession>
<dbReference type="PANTHER" id="PTHR11106">
    <property type="entry name" value="GANGLIOSIDE INDUCED DIFFERENTIATION ASSOCIATED PROTEIN 2-RELATED"/>
    <property type="match status" value="1"/>
</dbReference>
<dbReference type="InterPro" id="IPR002589">
    <property type="entry name" value="Macro_dom"/>
</dbReference>
<dbReference type="RefSeq" id="WP_013161699.1">
    <property type="nucleotide sequence ID" value="NZ_CP010341.1"/>
</dbReference>
<dbReference type="SMART" id="SM00506">
    <property type="entry name" value="A1pp"/>
    <property type="match status" value="1"/>
</dbReference>
<sequence length="169" mass="17727">MDIEIVQGDITRLRVDAIVNAANSSLLGGGGVDGAIHRAGGPAILAACRQLRATSLPDGLPAGQAVATTAGKLPATWVIHTVGPVYSRTEDRSALLVSCYRQCLRVADELGVHSIAFPTISAGVYGWPMDDATRIAVTTLRQTRTSVERALLVAFSESARVAYDKALQG</sequence>
<dbReference type="EMBL" id="LM676443">
    <property type="protein sequence ID" value="CEP27786.1"/>
    <property type="molecule type" value="Genomic_DNA"/>
</dbReference>